<protein>
    <submittedName>
        <fullName evidence="2">TraB/GumN family protein</fullName>
    </submittedName>
</protein>
<name>A0A5C8ZCP8_9GAMM</name>
<proteinExistence type="predicted"/>
<dbReference type="PANTHER" id="PTHR40590:SF1">
    <property type="entry name" value="CYTOPLASMIC PROTEIN"/>
    <property type="match status" value="1"/>
</dbReference>
<evidence type="ECO:0000313" key="2">
    <source>
        <dbReference type="EMBL" id="TXR54686.1"/>
    </source>
</evidence>
<dbReference type="AlphaFoldDB" id="A0A5C8ZCP8"/>
<dbReference type="OrthoDB" id="357294at2"/>
<sequence>MTMRIFISLLLLIVSSISQAVSIWQVEGKQTFYIFGTVHMMKPSSYPLPEVYDHAFNQCDDLWLEVDTTETSDPSVVTAMQQLMLLPQNKTLSREVSAANYSRLQQLAEYAGSSLQPFEQVKPWMVANILSVAVMQQQGLQADLGLDSYLQNKAVQKGIPVHAFETSVWQLSMLDDAANLDINKYISFATQDIDQIDQYIEQLYRYWEIGNPDRLYKIAKLDTYPEIEQRILTQRNDKWFATLSQESASQTHCVAVGTLHLGGKNGLLDQFKAANYRVTQL</sequence>
<dbReference type="EMBL" id="VKAD01000001">
    <property type="protein sequence ID" value="TXR54686.1"/>
    <property type="molecule type" value="Genomic_DNA"/>
</dbReference>
<feature type="signal peptide" evidence="1">
    <location>
        <begin position="1"/>
        <end position="20"/>
    </location>
</feature>
<dbReference type="InterPro" id="IPR047111">
    <property type="entry name" value="YbaP-like"/>
</dbReference>
<dbReference type="InterPro" id="IPR002816">
    <property type="entry name" value="TraB/PrgY/GumN_fam"/>
</dbReference>
<evidence type="ECO:0000256" key="1">
    <source>
        <dbReference type="SAM" id="SignalP"/>
    </source>
</evidence>
<dbReference type="Proteomes" id="UP000321764">
    <property type="component" value="Unassembled WGS sequence"/>
</dbReference>
<dbReference type="Pfam" id="PF01963">
    <property type="entry name" value="TraB_PrgY_gumN"/>
    <property type="match status" value="1"/>
</dbReference>
<keyword evidence="3" id="KW-1185">Reference proteome</keyword>
<feature type="chain" id="PRO_5023122108" evidence="1">
    <location>
        <begin position="21"/>
        <end position="281"/>
    </location>
</feature>
<evidence type="ECO:0000313" key="3">
    <source>
        <dbReference type="Proteomes" id="UP000321764"/>
    </source>
</evidence>
<accession>A0A5C8ZCP8</accession>
<keyword evidence="1" id="KW-0732">Signal</keyword>
<organism evidence="2 3">
    <name type="scientific">Reinekea thalattae</name>
    <dbReference type="NCBI Taxonomy" id="2593301"/>
    <lineage>
        <taxon>Bacteria</taxon>
        <taxon>Pseudomonadati</taxon>
        <taxon>Pseudomonadota</taxon>
        <taxon>Gammaproteobacteria</taxon>
        <taxon>Oceanospirillales</taxon>
        <taxon>Saccharospirillaceae</taxon>
        <taxon>Reinekea</taxon>
    </lineage>
</organism>
<dbReference type="CDD" id="cd14789">
    <property type="entry name" value="Tiki"/>
    <property type="match status" value="1"/>
</dbReference>
<gene>
    <name evidence="2" type="ORF">FME95_09155</name>
</gene>
<dbReference type="PANTHER" id="PTHR40590">
    <property type="entry name" value="CYTOPLASMIC PROTEIN-RELATED"/>
    <property type="match status" value="1"/>
</dbReference>
<reference evidence="2 3" key="1">
    <citation type="submission" date="2019-07" db="EMBL/GenBank/DDBJ databases">
        <title>Reinekea sp. strain SSH23 genome sequencing and assembly.</title>
        <authorList>
            <person name="Kim I."/>
        </authorList>
    </citation>
    <scope>NUCLEOTIDE SEQUENCE [LARGE SCALE GENOMIC DNA]</scope>
    <source>
        <strain evidence="2 3">SSH23</strain>
    </source>
</reference>
<comment type="caution">
    <text evidence="2">The sequence shown here is derived from an EMBL/GenBank/DDBJ whole genome shotgun (WGS) entry which is preliminary data.</text>
</comment>